<dbReference type="AlphaFoldDB" id="A0A9P7GQ37"/>
<dbReference type="OrthoDB" id="3246510at2759"/>
<feature type="coiled-coil region" evidence="1">
    <location>
        <begin position="325"/>
        <end position="359"/>
    </location>
</feature>
<organism evidence="3 4">
    <name type="scientific">Sphagnurus paluster</name>
    <dbReference type="NCBI Taxonomy" id="117069"/>
    <lineage>
        <taxon>Eukaryota</taxon>
        <taxon>Fungi</taxon>
        <taxon>Dikarya</taxon>
        <taxon>Basidiomycota</taxon>
        <taxon>Agaricomycotina</taxon>
        <taxon>Agaricomycetes</taxon>
        <taxon>Agaricomycetidae</taxon>
        <taxon>Agaricales</taxon>
        <taxon>Tricholomatineae</taxon>
        <taxon>Lyophyllaceae</taxon>
        <taxon>Sphagnurus</taxon>
    </lineage>
</organism>
<reference evidence="3" key="2">
    <citation type="submission" date="2021-10" db="EMBL/GenBank/DDBJ databases">
        <title>Phylogenomics reveals ancestral predisposition of the termite-cultivated fungus Termitomyces towards a domesticated lifestyle.</title>
        <authorList>
            <person name="Auxier B."/>
            <person name="Grum-Grzhimaylo A."/>
            <person name="Cardenas M.E."/>
            <person name="Lodge J.D."/>
            <person name="Laessoe T."/>
            <person name="Pedersen O."/>
            <person name="Smith M.E."/>
            <person name="Kuyper T.W."/>
            <person name="Franco-Molano E.A."/>
            <person name="Baroni T.J."/>
            <person name="Aanen D.K."/>
        </authorList>
    </citation>
    <scope>NUCLEOTIDE SEQUENCE</scope>
    <source>
        <strain evidence="3">D49</strain>
    </source>
</reference>
<feature type="compositionally biased region" description="Polar residues" evidence="2">
    <location>
        <begin position="675"/>
        <end position="686"/>
    </location>
</feature>
<name>A0A9P7GQ37_9AGAR</name>
<gene>
    <name evidence="3" type="ORF">H0H81_006570</name>
</gene>
<feature type="coiled-coil region" evidence="1">
    <location>
        <begin position="174"/>
        <end position="296"/>
    </location>
</feature>
<feature type="region of interest" description="Disordered" evidence="2">
    <location>
        <begin position="704"/>
        <end position="730"/>
    </location>
</feature>
<proteinExistence type="predicted"/>
<protein>
    <submittedName>
        <fullName evidence="3">Uncharacterized protein</fullName>
    </submittedName>
</protein>
<evidence type="ECO:0000256" key="1">
    <source>
        <dbReference type="SAM" id="Coils"/>
    </source>
</evidence>
<feature type="compositionally biased region" description="Polar residues" evidence="2">
    <location>
        <begin position="583"/>
        <end position="594"/>
    </location>
</feature>
<sequence length="730" mass="81040">MRKALEPLLDLDGNYARGKQVKLVLAELQDENADSRRVIDLLRDKLYHLPAQLAEAKARIKELEAEERRLIFQRIHTDGDVKPDVREVDLVEKMDALIERLIIREQETIGALAEAEGCRERLSLAQAEITNKDAKIEELRVFKDTKVILELRIRDFVDKVGVLEDALATSNAEVSRTREEVAGLQVRLAEMEASSDTMRRELEGAKQEAENAKVLQDALKTSNTELAHAQKGLRVQLAEKQKSLEGLEHALETMKQESTKAYQAAELQRALLQQNVDAQSRELKMAKEAYGDMQKESKEQTKLLQAADLRAAALQERFDARGVLLERAQRQCMELKEANQLFEAELESTKCALDATRKELMSEKTASIASALDFASKLAANEEHVRERVDAVGQEAQTAHRMSRLLEVLEQRLARLETGHAEEQGEKAALVERVKELSGELDRLERLNQDILKRTSGLKKRYEANELNDEEKLFVEWLMQLSTSLHEQDAVAKDNELRRRETMNLKLQGKVRELESTLARMLKEKEKDAGVASKSIIDLNAWMSSSPDPQNASINPVDVVMEPPPDNLTSLAPAPAPIDSKKPLSTNALATPKSLPTSGAVPVAMVSIPNVQPTILRPVGIPTVNNLQSFRELDGLSSIEDSGSEEEIPLSEMSASATVLGKREREPSPAKPRTAGTSSKIQNTGAPSARRLKAPIAIVAAPPKAPAVAIQKKVQKGTDSNAAKPKRKKK</sequence>
<keyword evidence="1" id="KW-0175">Coiled coil</keyword>
<reference evidence="3" key="1">
    <citation type="submission" date="2021-02" db="EMBL/GenBank/DDBJ databases">
        <authorList>
            <person name="Nieuwenhuis M."/>
            <person name="Van De Peppel L.J.J."/>
        </authorList>
    </citation>
    <scope>NUCLEOTIDE SEQUENCE</scope>
    <source>
        <strain evidence="3">D49</strain>
    </source>
</reference>
<accession>A0A9P7GQ37</accession>
<evidence type="ECO:0000313" key="4">
    <source>
        <dbReference type="Proteomes" id="UP000717328"/>
    </source>
</evidence>
<evidence type="ECO:0000313" key="3">
    <source>
        <dbReference type="EMBL" id="KAG5654188.1"/>
    </source>
</evidence>
<feature type="region of interest" description="Disordered" evidence="2">
    <location>
        <begin position="545"/>
        <end position="594"/>
    </location>
</feature>
<comment type="caution">
    <text evidence="3">The sequence shown here is derived from an EMBL/GenBank/DDBJ whole genome shotgun (WGS) entry which is preliminary data.</text>
</comment>
<dbReference type="Proteomes" id="UP000717328">
    <property type="component" value="Unassembled WGS sequence"/>
</dbReference>
<keyword evidence="4" id="KW-1185">Reference proteome</keyword>
<dbReference type="EMBL" id="JABCKI010000017">
    <property type="protein sequence ID" value="KAG5654188.1"/>
    <property type="molecule type" value="Genomic_DNA"/>
</dbReference>
<feature type="region of interest" description="Disordered" evidence="2">
    <location>
        <begin position="639"/>
        <end position="689"/>
    </location>
</feature>
<feature type="coiled-coil region" evidence="1">
    <location>
        <begin position="25"/>
        <end position="73"/>
    </location>
</feature>
<feature type="coiled-coil region" evidence="1">
    <location>
        <begin position="399"/>
        <end position="454"/>
    </location>
</feature>
<feature type="compositionally biased region" description="Polar residues" evidence="2">
    <location>
        <begin position="545"/>
        <end position="554"/>
    </location>
</feature>
<evidence type="ECO:0000256" key="2">
    <source>
        <dbReference type="SAM" id="MobiDB-lite"/>
    </source>
</evidence>